<keyword evidence="3" id="KW-1185">Reference proteome</keyword>
<protein>
    <recommendedName>
        <fullName evidence="1">1,3-beta-glucan synthase component FKS1-like domain-containing protein</fullName>
    </recommendedName>
</protein>
<dbReference type="InterPro" id="IPR026899">
    <property type="entry name" value="FKS1-like_dom1"/>
</dbReference>
<dbReference type="EMBL" id="JBBPBN010000012">
    <property type="protein sequence ID" value="KAK9028088.1"/>
    <property type="molecule type" value="Genomic_DNA"/>
</dbReference>
<gene>
    <name evidence="2" type="ORF">V6N11_067903</name>
</gene>
<dbReference type="SMART" id="SM01205">
    <property type="entry name" value="FKS1_dom1"/>
    <property type="match status" value="1"/>
</dbReference>
<dbReference type="Proteomes" id="UP001396334">
    <property type="component" value="Unassembled WGS sequence"/>
</dbReference>
<evidence type="ECO:0000313" key="3">
    <source>
        <dbReference type="Proteomes" id="UP001396334"/>
    </source>
</evidence>
<sequence length="138" mass="16279">MHPAMDLLNWLALGFFFQYNNVKNQREHLANSQMQLSPPSENVDILDAGVLRAFRRKHLRNYTNWCSYLGKKSNVCISKSSRSNSDHRHELLYVGLYLLIWGEFANLQFMLECICYIFHQMTTKLNRILEDYIDENTG</sequence>
<name>A0ABR2ST40_9ROSI</name>
<evidence type="ECO:0000259" key="1">
    <source>
        <dbReference type="SMART" id="SM01205"/>
    </source>
</evidence>
<dbReference type="PANTHER" id="PTHR12741">
    <property type="entry name" value="LYST-INTERACTING PROTEIN LIP5 DOPAMINE RESPONSIVE PROTEIN DRG-1"/>
    <property type="match status" value="1"/>
</dbReference>
<evidence type="ECO:0000313" key="2">
    <source>
        <dbReference type="EMBL" id="KAK9028088.1"/>
    </source>
</evidence>
<reference evidence="2 3" key="1">
    <citation type="journal article" date="2024" name="G3 (Bethesda)">
        <title>Genome assembly of Hibiscus sabdariffa L. provides insights into metabolisms of medicinal natural products.</title>
        <authorList>
            <person name="Kim T."/>
        </authorList>
    </citation>
    <scope>NUCLEOTIDE SEQUENCE [LARGE SCALE GENOMIC DNA]</scope>
    <source>
        <strain evidence="2">TK-2024</strain>
        <tissue evidence="2">Old leaves</tissue>
    </source>
</reference>
<dbReference type="PANTHER" id="PTHR12741:SF7">
    <property type="entry name" value="CALLOSE SYNTHASE 12"/>
    <property type="match status" value="1"/>
</dbReference>
<proteinExistence type="predicted"/>
<accession>A0ABR2ST40</accession>
<dbReference type="Pfam" id="PF14288">
    <property type="entry name" value="FKS1_dom1"/>
    <property type="match status" value="1"/>
</dbReference>
<comment type="caution">
    <text evidence="2">The sequence shown here is derived from an EMBL/GenBank/DDBJ whole genome shotgun (WGS) entry which is preliminary data.</text>
</comment>
<feature type="domain" description="1,3-beta-glucan synthase component FKS1-like" evidence="1">
    <location>
        <begin position="88"/>
        <end position="138"/>
    </location>
</feature>
<organism evidence="2 3">
    <name type="scientific">Hibiscus sabdariffa</name>
    <name type="common">roselle</name>
    <dbReference type="NCBI Taxonomy" id="183260"/>
    <lineage>
        <taxon>Eukaryota</taxon>
        <taxon>Viridiplantae</taxon>
        <taxon>Streptophyta</taxon>
        <taxon>Embryophyta</taxon>
        <taxon>Tracheophyta</taxon>
        <taxon>Spermatophyta</taxon>
        <taxon>Magnoliopsida</taxon>
        <taxon>eudicotyledons</taxon>
        <taxon>Gunneridae</taxon>
        <taxon>Pentapetalae</taxon>
        <taxon>rosids</taxon>
        <taxon>malvids</taxon>
        <taxon>Malvales</taxon>
        <taxon>Malvaceae</taxon>
        <taxon>Malvoideae</taxon>
        <taxon>Hibiscus</taxon>
    </lineage>
</organism>